<sequence length="344" mass="37418">MRTKRSRPAVDWGARWRRSRERYRWLDHLARAVDRYIEHSGYQYVASITYFSVLSLVPMLMVGFSTAGFLLAGSPELLSELRIGVANVVPGPLDEEVGRLLDNLIDQRTHIGVLGLLIGLYSGWNWMNALRDSLTAMWEQQRVNQPLLRTIVRDLLALISLVLALLVSFTLTAVGGAVGGDLLRLLGVDDTAWATALLRLASLVLVLVADWLVFLWVLAKLPRQPVGIRSAVRGAAAASVGFELLKLAGNVYLGIIGDSPTGVAFGSVIGLLVFISLVSRLLVFITAWTATGRDTAKRQPIRPPGAVLVHVTATDRPNPLVPAAVGAVVGAVTATVLGRKRRRR</sequence>
<name>W7ITZ6_9PSEU</name>
<dbReference type="AlphaFoldDB" id="W7ITZ6"/>
<evidence type="ECO:0000256" key="5">
    <source>
        <dbReference type="ARBA" id="ARBA00023136"/>
    </source>
</evidence>
<dbReference type="PANTHER" id="PTHR30213:SF1">
    <property type="entry name" value="INNER MEMBRANE PROTEIN YHJD"/>
    <property type="match status" value="1"/>
</dbReference>
<evidence type="ECO:0000256" key="4">
    <source>
        <dbReference type="ARBA" id="ARBA00022989"/>
    </source>
</evidence>
<evidence type="ECO:0000313" key="7">
    <source>
        <dbReference type="EMBL" id="EWC63833.1"/>
    </source>
</evidence>
<keyword evidence="4 6" id="KW-1133">Transmembrane helix</keyword>
<accession>W7ITZ6</accession>
<feature type="transmembrane region" description="Helical" evidence="6">
    <location>
        <begin position="109"/>
        <end position="127"/>
    </location>
</feature>
<evidence type="ECO:0000313" key="8">
    <source>
        <dbReference type="Proteomes" id="UP000019277"/>
    </source>
</evidence>
<reference evidence="7 8" key="1">
    <citation type="journal article" date="2014" name="Genome Announc.">
        <title>Draft Genome Sequence of the Antitrypanosomally Active Sponge-Associated Bacterium Actinokineospora sp. Strain EG49.</title>
        <authorList>
            <person name="Harjes J."/>
            <person name="Ryu T."/>
            <person name="Abdelmohsen U.R."/>
            <person name="Moitinho-Silva L."/>
            <person name="Horn H."/>
            <person name="Ravasi T."/>
            <person name="Hentschel U."/>
        </authorList>
    </citation>
    <scope>NUCLEOTIDE SEQUENCE [LARGE SCALE GENOMIC DNA]</scope>
    <source>
        <strain evidence="7 8">EG49</strain>
    </source>
</reference>
<comment type="caution">
    <text evidence="7">The sequence shown here is derived from an EMBL/GenBank/DDBJ whole genome shotgun (WGS) entry which is preliminary data.</text>
</comment>
<gene>
    <name evidence="7" type="ORF">UO65_0857</name>
</gene>
<dbReference type="EMBL" id="AYXG01000032">
    <property type="protein sequence ID" value="EWC63833.1"/>
    <property type="molecule type" value="Genomic_DNA"/>
</dbReference>
<evidence type="ECO:0000256" key="3">
    <source>
        <dbReference type="ARBA" id="ARBA00022692"/>
    </source>
</evidence>
<keyword evidence="3 6" id="KW-0812">Transmembrane</keyword>
<evidence type="ECO:0000256" key="1">
    <source>
        <dbReference type="ARBA" id="ARBA00004651"/>
    </source>
</evidence>
<comment type="subcellular location">
    <subcellularLocation>
        <location evidence="1">Cell membrane</location>
        <topology evidence="1">Multi-pass membrane protein</topology>
    </subcellularLocation>
</comment>
<protein>
    <submittedName>
        <fullName evidence="7">Inner membrane protein YhjD</fullName>
    </submittedName>
</protein>
<evidence type="ECO:0000256" key="6">
    <source>
        <dbReference type="SAM" id="Phobius"/>
    </source>
</evidence>
<dbReference type="PATRIC" id="fig|909613.9.peg.874"/>
<dbReference type="STRING" id="909613.UO65_0857"/>
<organism evidence="7 8">
    <name type="scientific">Actinokineospora spheciospongiae</name>
    <dbReference type="NCBI Taxonomy" id="909613"/>
    <lineage>
        <taxon>Bacteria</taxon>
        <taxon>Bacillati</taxon>
        <taxon>Actinomycetota</taxon>
        <taxon>Actinomycetes</taxon>
        <taxon>Pseudonocardiales</taxon>
        <taxon>Pseudonocardiaceae</taxon>
        <taxon>Actinokineospora</taxon>
    </lineage>
</organism>
<keyword evidence="5 6" id="KW-0472">Membrane</keyword>
<dbReference type="Pfam" id="PF03631">
    <property type="entry name" value="Virul_fac_BrkB"/>
    <property type="match status" value="1"/>
</dbReference>
<keyword evidence="8" id="KW-1185">Reference proteome</keyword>
<evidence type="ECO:0000256" key="2">
    <source>
        <dbReference type="ARBA" id="ARBA00022475"/>
    </source>
</evidence>
<dbReference type="PANTHER" id="PTHR30213">
    <property type="entry name" value="INNER MEMBRANE PROTEIN YHJD"/>
    <property type="match status" value="1"/>
</dbReference>
<feature type="transmembrane region" description="Helical" evidence="6">
    <location>
        <begin position="198"/>
        <end position="219"/>
    </location>
</feature>
<feature type="transmembrane region" description="Helical" evidence="6">
    <location>
        <begin position="263"/>
        <end position="288"/>
    </location>
</feature>
<dbReference type="Proteomes" id="UP000019277">
    <property type="component" value="Unassembled WGS sequence"/>
</dbReference>
<feature type="transmembrane region" description="Helical" evidence="6">
    <location>
        <begin position="155"/>
        <end position="178"/>
    </location>
</feature>
<feature type="transmembrane region" description="Helical" evidence="6">
    <location>
        <begin position="320"/>
        <end position="338"/>
    </location>
</feature>
<dbReference type="eggNOG" id="COG1295">
    <property type="taxonomic scope" value="Bacteria"/>
</dbReference>
<keyword evidence="2" id="KW-1003">Cell membrane</keyword>
<dbReference type="InterPro" id="IPR017039">
    <property type="entry name" value="Virul_fac_BrkB"/>
</dbReference>
<dbReference type="GO" id="GO:0005886">
    <property type="term" value="C:plasma membrane"/>
    <property type="evidence" value="ECO:0007669"/>
    <property type="project" value="UniProtKB-SubCell"/>
</dbReference>
<proteinExistence type="predicted"/>
<feature type="transmembrane region" description="Helical" evidence="6">
    <location>
        <begin position="44"/>
        <end position="72"/>
    </location>
</feature>